<dbReference type="OrthoDB" id="1894615at2"/>
<feature type="transmembrane region" description="Helical" evidence="5">
    <location>
        <begin position="139"/>
        <end position="158"/>
    </location>
</feature>
<keyword evidence="1" id="KW-0678">Repressor</keyword>
<dbReference type="PANTHER" id="PTHR30204">
    <property type="entry name" value="REDOX-CYCLING DRUG-SENSING TRANSCRIPTIONAL ACTIVATOR SOXR"/>
    <property type="match status" value="1"/>
</dbReference>
<keyword evidence="2" id="KW-0805">Transcription regulation</keyword>
<keyword evidence="5" id="KW-0472">Membrane</keyword>
<accession>A0A0R1PCY0</accession>
<protein>
    <submittedName>
        <fullName evidence="7">Transcriptional regulator, MerR family</fullName>
    </submittedName>
</protein>
<keyword evidence="5" id="KW-1133">Transmembrane helix</keyword>
<dbReference type="Pfam" id="PF13411">
    <property type="entry name" value="MerR_1"/>
    <property type="match status" value="1"/>
</dbReference>
<comment type="caution">
    <text evidence="7">The sequence shown here is derived from an EMBL/GenBank/DDBJ whole genome shotgun (WGS) entry which is preliminary data.</text>
</comment>
<dbReference type="SUPFAM" id="SSF46955">
    <property type="entry name" value="Putative DNA-binding domain"/>
    <property type="match status" value="1"/>
</dbReference>
<dbReference type="InterPro" id="IPR000551">
    <property type="entry name" value="MerR-type_HTH_dom"/>
</dbReference>
<evidence type="ECO:0000256" key="4">
    <source>
        <dbReference type="ARBA" id="ARBA00023163"/>
    </source>
</evidence>
<feature type="transmembrane region" description="Helical" evidence="5">
    <location>
        <begin position="164"/>
        <end position="186"/>
    </location>
</feature>
<evidence type="ECO:0000256" key="1">
    <source>
        <dbReference type="ARBA" id="ARBA00022491"/>
    </source>
</evidence>
<evidence type="ECO:0000313" key="8">
    <source>
        <dbReference type="Proteomes" id="UP000051445"/>
    </source>
</evidence>
<dbReference type="InterPro" id="IPR009061">
    <property type="entry name" value="DNA-bd_dom_put_sf"/>
</dbReference>
<dbReference type="SMART" id="SM00422">
    <property type="entry name" value="HTH_MERR"/>
    <property type="match status" value="1"/>
</dbReference>
<organism evidence="7 8">
    <name type="scientific">Limosilactobacillus frumenti DSM 13145</name>
    <dbReference type="NCBI Taxonomy" id="1423746"/>
    <lineage>
        <taxon>Bacteria</taxon>
        <taxon>Bacillati</taxon>
        <taxon>Bacillota</taxon>
        <taxon>Bacilli</taxon>
        <taxon>Lactobacillales</taxon>
        <taxon>Lactobacillaceae</taxon>
        <taxon>Limosilactobacillus</taxon>
    </lineage>
</organism>
<dbReference type="PRINTS" id="PR00040">
    <property type="entry name" value="HTHMERR"/>
</dbReference>
<evidence type="ECO:0000256" key="2">
    <source>
        <dbReference type="ARBA" id="ARBA00023015"/>
    </source>
</evidence>
<feature type="domain" description="HTH merR-type" evidence="6">
    <location>
        <begin position="1"/>
        <end position="69"/>
    </location>
</feature>
<dbReference type="Gene3D" id="1.10.1660.10">
    <property type="match status" value="1"/>
</dbReference>
<proteinExistence type="predicted"/>
<evidence type="ECO:0000313" key="7">
    <source>
        <dbReference type="EMBL" id="KRL27845.1"/>
    </source>
</evidence>
<evidence type="ECO:0000256" key="3">
    <source>
        <dbReference type="ARBA" id="ARBA00023125"/>
    </source>
</evidence>
<keyword evidence="8" id="KW-1185">Reference proteome</keyword>
<evidence type="ECO:0000256" key="5">
    <source>
        <dbReference type="SAM" id="Phobius"/>
    </source>
</evidence>
<dbReference type="PATRIC" id="fig|1423746.3.peg.597"/>
<dbReference type="EMBL" id="AZER01000014">
    <property type="protein sequence ID" value="KRL27845.1"/>
    <property type="molecule type" value="Genomic_DNA"/>
</dbReference>
<dbReference type="AlphaFoldDB" id="A0A0R1PCY0"/>
<gene>
    <name evidence="7" type="ORF">FD27_GL000587</name>
</gene>
<dbReference type="InterPro" id="IPR047057">
    <property type="entry name" value="MerR_fam"/>
</dbReference>
<dbReference type="GO" id="GO:0003700">
    <property type="term" value="F:DNA-binding transcription factor activity"/>
    <property type="evidence" value="ECO:0007669"/>
    <property type="project" value="InterPro"/>
</dbReference>
<evidence type="ECO:0000259" key="6">
    <source>
        <dbReference type="PROSITE" id="PS50937"/>
    </source>
</evidence>
<keyword evidence="4" id="KW-0804">Transcription</keyword>
<name>A0A0R1PCY0_9LACO</name>
<dbReference type="RefSeq" id="WP_057749913.1">
    <property type="nucleotide sequence ID" value="NZ_AZER01000014.1"/>
</dbReference>
<sequence>MYSSGQLAKQCHVSVRTVQYYDRQGLLHATRTAHNHRQYQQADLLRLQQIITYRQLGFSIKDIKELLDSQDNIPVLQALIKKQQQVTRQILQQSQLQIENLSFMEKHLDHFGVLPQHWDQNLNFNLQQSHKLHRFRSKMLIRGAVVDLLLWGSLAVVVWQGVSISWFIVGLVISLLLCLEITWAYYHHARYLCPHCQSIFVPHFKQWFWAAHTPNTRKLKCPECHQKSFCIEEYR</sequence>
<dbReference type="CDD" id="cd01106">
    <property type="entry name" value="HTH_TipAL-Mta"/>
    <property type="match status" value="1"/>
</dbReference>
<keyword evidence="3" id="KW-0238">DNA-binding</keyword>
<dbReference type="Proteomes" id="UP000051445">
    <property type="component" value="Unassembled WGS sequence"/>
</dbReference>
<reference evidence="7 8" key="1">
    <citation type="journal article" date="2015" name="Genome Announc.">
        <title>Expanding the biotechnology potential of lactobacilli through comparative genomics of 213 strains and associated genera.</title>
        <authorList>
            <person name="Sun Z."/>
            <person name="Harris H.M."/>
            <person name="McCann A."/>
            <person name="Guo C."/>
            <person name="Argimon S."/>
            <person name="Zhang W."/>
            <person name="Yang X."/>
            <person name="Jeffery I.B."/>
            <person name="Cooney J.C."/>
            <person name="Kagawa T.F."/>
            <person name="Liu W."/>
            <person name="Song Y."/>
            <person name="Salvetti E."/>
            <person name="Wrobel A."/>
            <person name="Rasinkangas P."/>
            <person name="Parkhill J."/>
            <person name="Rea M.C."/>
            <person name="O'Sullivan O."/>
            <person name="Ritari J."/>
            <person name="Douillard F.P."/>
            <person name="Paul Ross R."/>
            <person name="Yang R."/>
            <person name="Briner A.E."/>
            <person name="Felis G.E."/>
            <person name="de Vos W.M."/>
            <person name="Barrangou R."/>
            <person name="Klaenhammer T.R."/>
            <person name="Caufield P.W."/>
            <person name="Cui Y."/>
            <person name="Zhang H."/>
            <person name="O'Toole P.W."/>
        </authorList>
    </citation>
    <scope>NUCLEOTIDE SEQUENCE [LARGE SCALE GENOMIC DNA]</scope>
    <source>
        <strain evidence="7 8">DSM 13145</strain>
    </source>
</reference>
<keyword evidence="5" id="KW-0812">Transmembrane</keyword>
<dbReference type="GO" id="GO:0003677">
    <property type="term" value="F:DNA binding"/>
    <property type="evidence" value="ECO:0007669"/>
    <property type="project" value="UniProtKB-KW"/>
</dbReference>
<dbReference type="PANTHER" id="PTHR30204:SF69">
    <property type="entry name" value="MERR-FAMILY TRANSCRIPTIONAL REGULATOR"/>
    <property type="match status" value="1"/>
</dbReference>
<dbReference type="PROSITE" id="PS50937">
    <property type="entry name" value="HTH_MERR_2"/>
    <property type="match status" value="1"/>
</dbReference>
<dbReference type="STRING" id="1423746.FD27_GL000587"/>